<feature type="chain" id="PRO_5035922796" description="CX domain-containing protein" evidence="1">
    <location>
        <begin position="25"/>
        <end position="167"/>
    </location>
</feature>
<keyword evidence="3" id="KW-1185">Reference proteome</keyword>
<evidence type="ECO:0000313" key="3">
    <source>
        <dbReference type="Proteomes" id="UP000005237"/>
    </source>
</evidence>
<sequence length="167" mass="18863">MPYPFTQIFIICAILIIFSESCGSSGSCGCCGCRAKAKARAAKRLNGDAVQNAPESELVYQKKLLEEFDDRDDGNIFGLKVWNDTKVRVTEKKLQQLTNPNHLFHICCEERQLPAACIQKCHFNVYNKSVVRGHEALFLRQCQKRRDPAFQSEEVGAGAEFFVLSRI</sequence>
<reference evidence="3" key="1">
    <citation type="submission" date="2010-08" db="EMBL/GenBank/DDBJ databases">
        <authorList>
            <consortium name="Caenorhabditis japonica Sequencing Consortium"/>
            <person name="Wilson R.K."/>
        </authorList>
    </citation>
    <scope>NUCLEOTIDE SEQUENCE [LARGE SCALE GENOMIC DNA]</scope>
    <source>
        <strain evidence="3">DF5081</strain>
    </source>
</reference>
<dbReference type="PANTHER" id="PTHR46705:SF14">
    <property type="entry name" value="DOMAIN OF UNKNOWN FUNCTION DB DOMAIN-CONTAINING PROTEIN"/>
    <property type="match status" value="1"/>
</dbReference>
<name>A0A8R1DG89_CAEJA</name>
<accession>A0A8R1DG89</accession>
<protein>
    <recommendedName>
        <fullName evidence="4">CX domain-containing protein</fullName>
    </recommendedName>
</protein>
<reference evidence="2" key="2">
    <citation type="submission" date="2022-06" db="UniProtKB">
        <authorList>
            <consortium name="EnsemblMetazoa"/>
        </authorList>
    </citation>
    <scope>IDENTIFICATION</scope>
    <source>
        <strain evidence="2">DF5081</strain>
    </source>
</reference>
<dbReference type="PANTHER" id="PTHR46705">
    <property type="entry name" value="PROTEIN CBG09805"/>
    <property type="match status" value="1"/>
</dbReference>
<dbReference type="Proteomes" id="UP000005237">
    <property type="component" value="Unassembled WGS sequence"/>
</dbReference>
<evidence type="ECO:0008006" key="4">
    <source>
        <dbReference type="Google" id="ProtNLM"/>
    </source>
</evidence>
<proteinExistence type="predicted"/>
<feature type="signal peptide" evidence="1">
    <location>
        <begin position="1"/>
        <end position="24"/>
    </location>
</feature>
<evidence type="ECO:0000313" key="2">
    <source>
        <dbReference type="EnsemblMetazoa" id="CJA01615.1"/>
    </source>
</evidence>
<keyword evidence="1" id="KW-0732">Signal</keyword>
<dbReference type="AlphaFoldDB" id="A0A8R1DG89"/>
<organism evidence="2 3">
    <name type="scientific">Caenorhabditis japonica</name>
    <dbReference type="NCBI Taxonomy" id="281687"/>
    <lineage>
        <taxon>Eukaryota</taxon>
        <taxon>Metazoa</taxon>
        <taxon>Ecdysozoa</taxon>
        <taxon>Nematoda</taxon>
        <taxon>Chromadorea</taxon>
        <taxon>Rhabditida</taxon>
        <taxon>Rhabditina</taxon>
        <taxon>Rhabditomorpha</taxon>
        <taxon>Rhabditoidea</taxon>
        <taxon>Rhabditidae</taxon>
        <taxon>Peloderinae</taxon>
        <taxon>Caenorhabditis</taxon>
    </lineage>
</organism>
<dbReference type="EnsemblMetazoa" id="CJA01615.1">
    <property type="protein sequence ID" value="CJA01615.1"/>
    <property type="gene ID" value="WBGene00120819"/>
</dbReference>
<evidence type="ECO:0000256" key="1">
    <source>
        <dbReference type="SAM" id="SignalP"/>
    </source>
</evidence>